<evidence type="ECO:0000313" key="1">
    <source>
        <dbReference type="EMBL" id="MBX67065.1"/>
    </source>
</evidence>
<sequence>MWLLNFFCYLVDMGCRRRRRCSCFNIRGILNKCVQVLPS</sequence>
<proteinExistence type="predicted"/>
<organism evidence="1">
    <name type="scientific">Rhizophora mucronata</name>
    <name type="common">Asiatic mangrove</name>
    <dbReference type="NCBI Taxonomy" id="61149"/>
    <lineage>
        <taxon>Eukaryota</taxon>
        <taxon>Viridiplantae</taxon>
        <taxon>Streptophyta</taxon>
        <taxon>Embryophyta</taxon>
        <taxon>Tracheophyta</taxon>
        <taxon>Spermatophyta</taxon>
        <taxon>Magnoliopsida</taxon>
        <taxon>eudicotyledons</taxon>
        <taxon>Gunneridae</taxon>
        <taxon>Pentapetalae</taxon>
        <taxon>rosids</taxon>
        <taxon>fabids</taxon>
        <taxon>Malpighiales</taxon>
        <taxon>Rhizophoraceae</taxon>
        <taxon>Rhizophora</taxon>
    </lineage>
</organism>
<name>A0A2P2QJI2_RHIMU</name>
<accession>A0A2P2QJI2</accession>
<reference evidence="1" key="1">
    <citation type="submission" date="2018-02" db="EMBL/GenBank/DDBJ databases">
        <title>Rhizophora mucronata_Transcriptome.</title>
        <authorList>
            <person name="Meera S.P."/>
            <person name="Sreeshan A."/>
            <person name="Augustine A."/>
        </authorList>
    </citation>
    <scope>NUCLEOTIDE SEQUENCE</scope>
    <source>
        <tissue evidence="1">Leaf</tissue>
    </source>
</reference>
<protein>
    <submittedName>
        <fullName evidence="1">Uncharacterized protein</fullName>
    </submittedName>
</protein>
<dbReference type="AlphaFoldDB" id="A0A2P2QJI2"/>
<dbReference type="EMBL" id="GGEC01086581">
    <property type="protein sequence ID" value="MBX67065.1"/>
    <property type="molecule type" value="Transcribed_RNA"/>
</dbReference>